<sequence length="375" mass="41198">MLLTFDPLSFQLQAHPTVCGPHAVAASLLKTIITTTKTSILMAVTGESVWLNVQVGHLYDEGVRLGLLEPSPADPCEVLSPDSHPHIWALLTNTLHTLGLSDAQRVRAHWGVNTEGEPCVKLLYPPYLTEKMAGVVGPENEDGGNVDKEKENAEKTVKDCDGIDTVAETNRLVKLMKGDRKFFGLAKPVVPELRWTSDAPTSHITNLNTFLDRVKHFQPQTSIPTGMLGLPRTDRAMAIHRAGEFLENLRKIKPMALEDLAATGENCEALKKYSGLTKEVEEVNTRTHNADSSQGPSPLSTSVPVEQFSRQDPEHKRNNSDSSAFGHGTLLQPVTLRPSISTDQQRRHYESAANQIPVSFVNTPQRAVILTAKRS</sequence>
<organism evidence="2 3">
    <name type="scientific">Lasiodiplodia hormozganensis</name>
    <dbReference type="NCBI Taxonomy" id="869390"/>
    <lineage>
        <taxon>Eukaryota</taxon>
        <taxon>Fungi</taxon>
        <taxon>Dikarya</taxon>
        <taxon>Ascomycota</taxon>
        <taxon>Pezizomycotina</taxon>
        <taxon>Dothideomycetes</taxon>
        <taxon>Dothideomycetes incertae sedis</taxon>
        <taxon>Botryosphaeriales</taxon>
        <taxon>Botryosphaeriaceae</taxon>
        <taxon>Lasiodiplodia</taxon>
    </lineage>
</organism>
<dbReference type="AlphaFoldDB" id="A0AA40C518"/>
<evidence type="ECO:0000256" key="1">
    <source>
        <dbReference type="SAM" id="MobiDB-lite"/>
    </source>
</evidence>
<reference evidence="2" key="1">
    <citation type="submission" date="2023-06" db="EMBL/GenBank/DDBJ databases">
        <title>Multi-omics analyses reveal the molecular pathogenesis toolkit of Lasiodiplodia hormozganensis, a cross-kingdom pathogen.</title>
        <authorList>
            <person name="Felix C."/>
            <person name="Meneses R."/>
            <person name="Goncalves M.F.M."/>
            <person name="Tilleman L."/>
            <person name="Duarte A.S."/>
            <person name="Jorrin-Novo J.V."/>
            <person name="Van De Peer Y."/>
            <person name="Deforce D."/>
            <person name="Van Nieuwerburgh F."/>
            <person name="Esteves A.C."/>
            <person name="Alves A."/>
        </authorList>
    </citation>
    <scope>NUCLEOTIDE SEQUENCE</scope>
    <source>
        <strain evidence="2">CBS 339.90</strain>
    </source>
</reference>
<dbReference type="Proteomes" id="UP001175001">
    <property type="component" value="Unassembled WGS sequence"/>
</dbReference>
<accession>A0AA40C518</accession>
<dbReference type="EMBL" id="JAUJDW010000137">
    <property type="protein sequence ID" value="KAK0625686.1"/>
    <property type="molecule type" value="Genomic_DNA"/>
</dbReference>
<proteinExistence type="predicted"/>
<evidence type="ECO:0000313" key="3">
    <source>
        <dbReference type="Proteomes" id="UP001175001"/>
    </source>
</evidence>
<keyword evidence="3" id="KW-1185">Reference proteome</keyword>
<protein>
    <submittedName>
        <fullName evidence="2">Uncharacterized protein</fullName>
    </submittedName>
</protein>
<feature type="compositionally biased region" description="Basic and acidic residues" evidence="1">
    <location>
        <begin position="309"/>
        <end position="319"/>
    </location>
</feature>
<name>A0AA40C518_9PEZI</name>
<feature type="compositionally biased region" description="Polar residues" evidence="1">
    <location>
        <begin position="290"/>
        <end position="308"/>
    </location>
</feature>
<evidence type="ECO:0000313" key="2">
    <source>
        <dbReference type="EMBL" id="KAK0625686.1"/>
    </source>
</evidence>
<comment type="caution">
    <text evidence="2">The sequence shown here is derived from an EMBL/GenBank/DDBJ whole genome shotgun (WGS) entry which is preliminary data.</text>
</comment>
<gene>
    <name evidence="2" type="ORF">DIS24_g10995</name>
</gene>
<feature type="region of interest" description="Disordered" evidence="1">
    <location>
        <begin position="282"/>
        <end position="348"/>
    </location>
</feature>